<keyword evidence="7 14" id="KW-0106">Calcium</keyword>
<keyword evidence="11 14" id="KW-1133">Transmembrane helix</keyword>
<dbReference type="Pfam" id="PF08282">
    <property type="entry name" value="Hydrolase_3"/>
    <property type="match status" value="1"/>
</dbReference>
<feature type="transmembrane region" description="Helical" evidence="14">
    <location>
        <begin position="803"/>
        <end position="822"/>
    </location>
</feature>
<dbReference type="PANTHER" id="PTHR24093:SF477">
    <property type="entry name" value="CALCIUM-TRANSPORTING ATPASE"/>
    <property type="match status" value="1"/>
</dbReference>
<dbReference type="GO" id="GO:0005524">
    <property type="term" value="F:ATP binding"/>
    <property type="evidence" value="ECO:0007669"/>
    <property type="project" value="UniProtKB-KW"/>
</dbReference>
<dbReference type="InterPro" id="IPR006408">
    <property type="entry name" value="P-type_ATPase_IIB"/>
</dbReference>
<dbReference type="SUPFAM" id="SSF81653">
    <property type="entry name" value="Calcium ATPase, transduction domain A"/>
    <property type="match status" value="1"/>
</dbReference>
<feature type="domain" description="Cation-transporting P-type ATPase N-terminal" evidence="16">
    <location>
        <begin position="1"/>
        <end position="62"/>
    </location>
</feature>
<feature type="transmembrane region" description="Helical" evidence="14">
    <location>
        <begin position="842"/>
        <end position="861"/>
    </location>
</feature>
<evidence type="ECO:0000256" key="9">
    <source>
        <dbReference type="ARBA" id="ARBA00022842"/>
    </source>
</evidence>
<dbReference type="InterPro" id="IPR044492">
    <property type="entry name" value="P_typ_ATPase_HD_dom"/>
</dbReference>
<organism evidence="17 18">
    <name type="scientific">Tieghemostelium lacteum</name>
    <name type="common">Slime mold</name>
    <name type="synonym">Dictyostelium lacteum</name>
    <dbReference type="NCBI Taxonomy" id="361077"/>
    <lineage>
        <taxon>Eukaryota</taxon>
        <taxon>Amoebozoa</taxon>
        <taxon>Evosea</taxon>
        <taxon>Eumycetozoa</taxon>
        <taxon>Dictyostelia</taxon>
        <taxon>Dictyosteliales</taxon>
        <taxon>Raperosteliaceae</taxon>
        <taxon>Tieghemostelium</taxon>
    </lineage>
</organism>
<keyword evidence="10" id="KW-1278">Translocase</keyword>
<dbReference type="OMA" id="VGVYDEI"/>
<dbReference type="Gene3D" id="1.20.1110.10">
    <property type="entry name" value="Calcium-transporting ATPase, transmembrane domain"/>
    <property type="match status" value="1"/>
</dbReference>
<evidence type="ECO:0000256" key="5">
    <source>
        <dbReference type="ARBA" id="ARBA00022723"/>
    </source>
</evidence>
<keyword evidence="2 14" id="KW-0813">Transport</keyword>
<dbReference type="EMBL" id="LODT01000021">
    <property type="protein sequence ID" value="KYQ96676.1"/>
    <property type="molecule type" value="Genomic_DNA"/>
</dbReference>
<keyword evidence="5" id="KW-0479">Metal-binding</keyword>
<dbReference type="SUPFAM" id="SSF81665">
    <property type="entry name" value="Calcium ATPase, transmembrane domain M"/>
    <property type="match status" value="1"/>
</dbReference>
<keyword evidence="13 14" id="KW-0472">Membrane</keyword>
<reference evidence="17 18" key="1">
    <citation type="submission" date="2015-12" db="EMBL/GenBank/DDBJ databases">
        <title>Dictyostelia acquired genes for synthesis and detection of signals that induce cell-type specialization by lateral gene transfer from prokaryotes.</title>
        <authorList>
            <person name="Gloeckner G."/>
            <person name="Schaap P."/>
        </authorList>
    </citation>
    <scope>NUCLEOTIDE SEQUENCE [LARGE SCALE GENOMIC DNA]</scope>
    <source>
        <strain evidence="17 18">TK</strain>
    </source>
</reference>
<dbReference type="NCBIfam" id="TIGR01517">
    <property type="entry name" value="ATPase-IIB_Ca"/>
    <property type="match status" value="1"/>
</dbReference>
<dbReference type="Pfam" id="PF00122">
    <property type="entry name" value="E1-E2_ATPase"/>
    <property type="match status" value="1"/>
</dbReference>
<name>A0A151ZRV0_TIELA</name>
<evidence type="ECO:0000256" key="2">
    <source>
        <dbReference type="ARBA" id="ARBA00022448"/>
    </source>
</evidence>
<comment type="subcellular location">
    <subcellularLocation>
        <location evidence="1 14">Membrane</location>
        <topology evidence="1 14">Multi-pass membrane protein</topology>
    </subcellularLocation>
</comment>
<feature type="region of interest" description="Disordered" evidence="15">
    <location>
        <begin position="1"/>
        <end position="24"/>
    </location>
</feature>
<dbReference type="PROSITE" id="PS00154">
    <property type="entry name" value="ATPASE_E1_E2"/>
    <property type="match status" value="1"/>
</dbReference>
<feature type="transmembrane region" description="Helical" evidence="14">
    <location>
        <begin position="290"/>
        <end position="315"/>
    </location>
</feature>
<feature type="transmembrane region" description="Helical" evidence="14">
    <location>
        <begin position="236"/>
        <end position="258"/>
    </location>
</feature>
<evidence type="ECO:0000256" key="4">
    <source>
        <dbReference type="ARBA" id="ARBA00022692"/>
    </source>
</evidence>
<keyword evidence="9" id="KW-0460">Magnesium</keyword>
<dbReference type="InterPro" id="IPR001757">
    <property type="entry name" value="P_typ_ATPase"/>
</dbReference>
<feature type="compositionally biased region" description="Basic and acidic residues" evidence="15">
    <location>
        <begin position="9"/>
        <end position="22"/>
    </location>
</feature>
<dbReference type="Pfam" id="PF00690">
    <property type="entry name" value="Cation_ATPase_N"/>
    <property type="match status" value="1"/>
</dbReference>
<dbReference type="InterPro" id="IPR023298">
    <property type="entry name" value="ATPase_P-typ_TM_dom_sf"/>
</dbReference>
<dbReference type="SMART" id="SM00831">
    <property type="entry name" value="Cation_ATPase_N"/>
    <property type="match status" value="1"/>
</dbReference>
<feature type="transmembrane region" description="Helical" evidence="14">
    <location>
        <begin position="873"/>
        <end position="895"/>
    </location>
</feature>
<dbReference type="PANTHER" id="PTHR24093">
    <property type="entry name" value="CATION TRANSPORTING ATPASE"/>
    <property type="match status" value="1"/>
</dbReference>
<comment type="similarity">
    <text evidence="14">Belongs to the cation transport ATPase (P-type) (TC 3.A.3) family.</text>
</comment>
<evidence type="ECO:0000256" key="15">
    <source>
        <dbReference type="SAM" id="MobiDB-lite"/>
    </source>
</evidence>
<dbReference type="Gene3D" id="2.70.150.10">
    <property type="entry name" value="Calcium-transporting ATPase, cytoplasmic transduction domain A"/>
    <property type="match status" value="1"/>
</dbReference>
<evidence type="ECO:0000256" key="13">
    <source>
        <dbReference type="ARBA" id="ARBA00023136"/>
    </source>
</evidence>
<keyword evidence="18" id="KW-1185">Reference proteome</keyword>
<evidence type="ECO:0000256" key="7">
    <source>
        <dbReference type="ARBA" id="ARBA00022837"/>
    </source>
</evidence>
<dbReference type="InterPro" id="IPR036412">
    <property type="entry name" value="HAD-like_sf"/>
</dbReference>
<dbReference type="InterPro" id="IPR023214">
    <property type="entry name" value="HAD_sf"/>
</dbReference>
<dbReference type="Pfam" id="PF13246">
    <property type="entry name" value="Cation_ATPase"/>
    <property type="match status" value="1"/>
</dbReference>
<comment type="function">
    <text evidence="14">Catalyzes the hydrolysis of ATP coupled with the transport of calcium.</text>
</comment>
<dbReference type="InterPro" id="IPR004014">
    <property type="entry name" value="ATPase_P-typ_cation-transptr_N"/>
</dbReference>
<evidence type="ECO:0000259" key="16">
    <source>
        <dbReference type="SMART" id="SM00831"/>
    </source>
</evidence>
<keyword evidence="8 14" id="KW-0067">ATP-binding</keyword>
<feature type="transmembrane region" description="Helical" evidence="14">
    <location>
        <begin position="763"/>
        <end position="783"/>
    </location>
</feature>
<evidence type="ECO:0000313" key="17">
    <source>
        <dbReference type="EMBL" id="KYQ96676.1"/>
    </source>
</evidence>
<sequence length="948" mass="105070">MVKYNCKGLNEEQVKKSREEHGSNTLPPVEVESFYEKLMENFQDPLIRILFVALVITLALSYLGYAEWFEGLGIASAVFLATFVSTYSEYKNENSFQELQEKASRIKCNVFRNGNHISSIYAFDVVVGDYILLQAGDKIPADGKLVHGELLVQQSTLNGEPIPEKKIVPPPKYKADDTRIDDFFNHYLCFRGSVVEDGEGVLLVDRVGDQTVYGRLAVELSKSDDRQSPLQIKLSALADGISTIGYIGAAFIVISFLFKQFIMDNNYDYTTIMKYISQYPVVLRDVVNSITLAIIIIVVAVPEGLPMMIAIVLSLNMRKLLKSKVLVRKLLGIETAGSLDILFVDKTGTLTKGKFIPRTFISGSVQTYQGFTQIPKELKDVLSFTVRESTSSFIGEDGQIVGGNASDKALLQFLDKPSLTVDYNVKIQREILFHSERKFSAAVLQVPVQGGPSGKPPQGILTCSNHKSSNQFIEITCIKGAPEIVLNRCSLHFNEDGFIEPIPDITSLTSQINKLSEQGIRVIAVAVSKESLHSIDESTSSSKEGEKKQQSPQQLLPNNLILVGIVGVYDEIREESRESIQIARDSGIQVVMITGDKKETAIAVAHQIGLISPGEENQPGVVMTSSDLQHVNDDKLRKLIPHLRVVSRALPSDKSRFVNVAQSLHKVVGMTGDGVNDSGALKFADVGFAMGSGSEVSKEAADIVILDDNFSSITKAVLYGRTIYKSIQKFIVFQSTINVASTLIVFLGPFMGFDFPLTLIQLLWVNLVMDTLAALAFGGEPALSRYMKERPIKRDENIITPRMWASILGGGPFISAMSILFLVNDWVASCFVRDGVESEPVFLTAFFAFFIFLAVINAFNVRTNRLNLFDHLFDNRGFIVVVIFIFIVQIAFTYIGGKVLRTVGLTMNEWIYIISASLMIIPFDLIRKSIVTIFQRRFGRPSSRSKSD</sequence>
<evidence type="ECO:0000256" key="1">
    <source>
        <dbReference type="ARBA" id="ARBA00004141"/>
    </source>
</evidence>
<keyword evidence="3 14" id="KW-0109">Calcium transport</keyword>
<evidence type="ECO:0000313" key="18">
    <source>
        <dbReference type="Proteomes" id="UP000076078"/>
    </source>
</evidence>
<dbReference type="InParanoid" id="A0A151ZRV0"/>
<dbReference type="Gene3D" id="3.40.1110.10">
    <property type="entry name" value="Calcium-transporting ATPase, cytoplasmic domain N"/>
    <property type="match status" value="1"/>
</dbReference>
<comment type="caution">
    <text evidence="17">The sequence shown here is derived from an EMBL/GenBank/DDBJ whole genome shotgun (WGS) entry which is preliminary data.</text>
</comment>
<dbReference type="GO" id="GO:0016887">
    <property type="term" value="F:ATP hydrolysis activity"/>
    <property type="evidence" value="ECO:0007669"/>
    <property type="project" value="InterPro"/>
</dbReference>
<evidence type="ECO:0000256" key="12">
    <source>
        <dbReference type="ARBA" id="ARBA00023065"/>
    </source>
</evidence>
<evidence type="ECO:0000256" key="10">
    <source>
        <dbReference type="ARBA" id="ARBA00022967"/>
    </source>
</evidence>
<keyword evidence="12 14" id="KW-0406">Ion transport</keyword>
<dbReference type="NCBIfam" id="TIGR01494">
    <property type="entry name" value="ATPase_P-type"/>
    <property type="match status" value="1"/>
</dbReference>
<accession>A0A151ZRV0</accession>
<dbReference type="EC" id="7.2.2.10" evidence="14"/>
<dbReference type="InterPro" id="IPR023299">
    <property type="entry name" value="ATPase_P-typ_cyto_dom_N"/>
</dbReference>
<dbReference type="AlphaFoldDB" id="A0A151ZRV0"/>
<gene>
    <name evidence="17" type="ORF">DLAC_03962</name>
</gene>
<keyword evidence="4 14" id="KW-0812">Transmembrane</keyword>
<dbReference type="SFLD" id="SFLDS00003">
    <property type="entry name" value="Haloacid_Dehalogenase"/>
    <property type="match status" value="1"/>
</dbReference>
<dbReference type="FunCoup" id="A0A151ZRV0">
    <property type="interactions" value="1"/>
</dbReference>
<dbReference type="Pfam" id="PF00689">
    <property type="entry name" value="Cation_ATPase_C"/>
    <property type="match status" value="1"/>
</dbReference>
<evidence type="ECO:0000256" key="6">
    <source>
        <dbReference type="ARBA" id="ARBA00022741"/>
    </source>
</evidence>
<dbReference type="SFLD" id="SFLDG00002">
    <property type="entry name" value="C1.7:_P-type_atpase_like"/>
    <property type="match status" value="1"/>
</dbReference>
<feature type="transmembrane region" description="Helical" evidence="14">
    <location>
        <begin position="730"/>
        <end position="751"/>
    </location>
</feature>
<dbReference type="InterPro" id="IPR006068">
    <property type="entry name" value="ATPase_P-typ_cation-transptr_C"/>
</dbReference>
<dbReference type="Gene3D" id="3.40.50.1000">
    <property type="entry name" value="HAD superfamily/HAD-like"/>
    <property type="match status" value="1"/>
</dbReference>
<evidence type="ECO:0000256" key="8">
    <source>
        <dbReference type="ARBA" id="ARBA00022840"/>
    </source>
</evidence>
<feature type="transmembrane region" description="Helical" evidence="14">
    <location>
        <begin position="910"/>
        <end position="927"/>
    </location>
</feature>
<dbReference type="InterPro" id="IPR059000">
    <property type="entry name" value="ATPase_P-type_domA"/>
</dbReference>
<dbReference type="STRING" id="361077.A0A151ZRV0"/>
<dbReference type="InterPro" id="IPR008250">
    <property type="entry name" value="ATPase_P-typ_transduc_dom_A_sf"/>
</dbReference>
<dbReference type="PRINTS" id="PR00119">
    <property type="entry name" value="CATATPASE"/>
</dbReference>
<feature type="transmembrane region" description="Helical" evidence="14">
    <location>
        <begin position="71"/>
        <end position="90"/>
    </location>
</feature>
<comment type="catalytic activity">
    <reaction evidence="14">
        <text>Ca(2+)(in) + ATP + H2O = Ca(2+)(out) + ADP + phosphate + H(+)</text>
        <dbReference type="Rhea" id="RHEA:18105"/>
        <dbReference type="ChEBI" id="CHEBI:15377"/>
        <dbReference type="ChEBI" id="CHEBI:15378"/>
        <dbReference type="ChEBI" id="CHEBI:29108"/>
        <dbReference type="ChEBI" id="CHEBI:30616"/>
        <dbReference type="ChEBI" id="CHEBI:43474"/>
        <dbReference type="ChEBI" id="CHEBI:456216"/>
        <dbReference type="EC" id="7.2.2.10"/>
    </reaction>
</comment>
<dbReference type="OrthoDB" id="3352408at2759"/>
<feature type="transmembrane region" description="Helical" evidence="14">
    <location>
        <begin position="46"/>
        <end position="65"/>
    </location>
</feature>
<proteinExistence type="inferred from homology"/>
<protein>
    <recommendedName>
        <fullName evidence="14">Calcium-transporting ATPase</fullName>
        <ecNumber evidence="14">7.2.2.10</ecNumber>
    </recommendedName>
</protein>
<evidence type="ECO:0000256" key="14">
    <source>
        <dbReference type="RuleBase" id="RU361146"/>
    </source>
</evidence>
<dbReference type="SUPFAM" id="SSF56784">
    <property type="entry name" value="HAD-like"/>
    <property type="match status" value="1"/>
</dbReference>
<dbReference type="SFLD" id="SFLDF00027">
    <property type="entry name" value="p-type_atpase"/>
    <property type="match status" value="1"/>
</dbReference>
<dbReference type="SUPFAM" id="SSF81660">
    <property type="entry name" value="Metal cation-transporting ATPase, ATP-binding domain N"/>
    <property type="match status" value="1"/>
</dbReference>
<evidence type="ECO:0000256" key="3">
    <source>
        <dbReference type="ARBA" id="ARBA00022568"/>
    </source>
</evidence>
<dbReference type="GO" id="GO:0005886">
    <property type="term" value="C:plasma membrane"/>
    <property type="evidence" value="ECO:0007669"/>
    <property type="project" value="TreeGrafter"/>
</dbReference>
<dbReference type="GO" id="GO:0046872">
    <property type="term" value="F:metal ion binding"/>
    <property type="evidence" value="ECO:0007669"/>
    <property type="project" value="UniProtKB-KW"/>
</dbReference>
<dbReference type="GO" id="GO:0005388">
    <property type="term" value="F:P-type calcium transporter activity"/>
    <property type="evidence" value="ECO:0007669"/>
    <property type="project" value="UniProtKB-EC"/>
</dbReference>
<keyword evidence="6 14" id="KW-0547">Nucleotide-binding</keyword>
<dbReference type="Proteomes" id="UP000076078">
    <property type="component" value="Unassembled WGS sequence"/>
</dbReference>
<dbReference type="InterPro" id="IPR018303">
    <property type="entry name" value="ATPase_P-typ_P_site"/>
</dbReference>
<evidence type="ECO:0000256" key="11">
    <source>
        <dbReference type="ARBA" id="ARBA00022989"/>
    </source>
</evidence>